<dbReference type="GO" id="GO:0005634">
    <property type="term" value="C:nucleus"/>
    <property type="evidence" value="ECO:0007669"/>
    <property type="project" value="TreeGrafter"/>
</dbReference>
<dbReference type="GO" id="GO:0006516">
    <property type="term" value="P:glycoprotein catabolic process"/>
    <property type="evidence" value="ECO:0007669"/>
    <property type="project" value="TreeGrafter"/>
</dbReference>
<dbReference type="AlphaFoldDB" id="A0AAI9SYP3"/>
<dbReference type="RefSeq" id="XP_049180781.1">
    <property type="nucleotide sequence ID" value="XM_049323405.1"/>
</dbReference>
<name>A0AAI9SYP3_9ASCO</name>
<dbReference type="GO" id="GO:0005829">
    <property type="term" value="C:cytosol"/>
    <property type="evidence" value="ECO:0007669"/>
    <property type="project" value="TreeGrafter"/>
</dbReference>
<dbReference type="EMBL" id="JAHUZD010000070">
    <property type="protein sequence ID" value="KAI3405036.1"/>
    <property type="molecule type" value="Genomic_DNA"/>
</dbReference>
<dbReference type="Gene3D" id="1.20.1610.10">
    <property type="entry name" value="alpha-1,2-mannosidases domains"/>
    <property type="match status" value="1"/>
</dbReference>
<dbReference type="GO" id="GO:0000224">
    <property type="term" value="F:peptide-N4-(N-acetyl-beta-glucosaminyl)asparagine amidase activity"/>
    <property type="evidence" value="ECO:0007669"/>
    <property type="project" value="TreeGrafter"/>
</dbReference>
<dbReference type="GeneID" id="73379818"/>
<comment type="caution">
    <text evidence="2">The sequence shown here is derived from an EMBL/GenBank/DDBJ whole genome shotgun (WGS) entry which is preliminary data.</text>
</comment>
<keyword evidence="3" id="KW-1185">Reference proteome</keyword>
<dbReference type="Gene3D" id="3.30.2080.10">
    <property type="entry name" value="GH92 mannosidase domain"/>
    <property type="match status" value="1"/>
</dbReference>
<accession>A0AAI9SYP3</accession>
<organism evidence="2 3">
    <name type="scientific">Candida oxycetoniae</name>
    <dbReference type="NCBI Taxonomy" id="497107"/>
    <lineage>
        <taxon>Eukaryota</taxon>
        <taxon>Fungi</taxon>
        <taxon>Dikarya</taxon>
        <taxon>Ascomycota</taxon>
        <taxon>Saccharomycotina</taxon>
        <taxon>Pichiomycetes</taxon>
        <taxon>Debaryomycetaceae</taxon>
        <taxon>Candida/Lodderomyces clade</taxon>
        <taxon>Candida</taxon>
    </lineage>
</organism>
<gene>
    <name evidence="2" type="ORF">KGF56_002201</name>
</gene>
<dbReference type="Pfam" id="PF07971">
    <property type="entry name" value="Glyco_hydro_92"/>
    <property type="match status" value="1"/>
</dbReference>
<feature type="domain" description="Glycosyl hydrolase family 92" evidence="1">
    <location>
        <begin position="12"/>
        <end position="225"/>
    </location>
</feature>
<sequence length="271" mass="31458">MYDPFASDVSTKQGRGTLPDWLEYGYLTRNYTRSISRTVKYAYNDLPLSQVAQGLRLTNDYNKYLNRSANWQNIWNSKAKAKGYTYKNFIQPRNYDLKFNFTNYDFMSCGGCYWGSNVYKNKPVEYGFLPVFDIAKLIQLMGGETHIHSANNNLYAFYGKEIVNVGNEPSIIVPFLLNCINQQWRSVELVRYIMRNNFHSGVKGLPGNPYGGALQAWVIFNMIGISGSKWHHNIPHYIAVFSKFEAKIGKRCDFPNCDKELILWRIFMFSQ</sequence>
<evidence type="ECO:0000313" key="2">
    <source>
        <dbReference type="EMBL" id="KAI3405036.1"/>
    </source>
</evidence>
<proteinExistence type="predicted"/>
<dbReference type="InterPro" id="IPR012939">
    <property type="entry name" value="Glyco_hydro_92"/>
</dbReference>
<evidence type="ECO:0000313" key="3">
    <source>
        <dbReference type="Proteomes" id="UP001202479"/>
    </source>
</evidence>
<dbReference type="PANTHER" id="PTHR12143">
    <property type="entry name" value="PEPTIDE N-GLYCANASE PNGASE -RELATED"/>
    <property type="match status" value="1"/>
</dbReference>
<evidence type="ECO:0000259" key="1">
    <source>
        <dbReference type="Pfam" id="PF07971"/>
    </source>
</evidence>
<protein>
    <recommendedName>
        <fullName evidence="1">Glycosyl hydrolase family 92 domain-containing protein</fullName>
    </recommendedName>
</protein>
<dbReference type="Proteomes" id="UP001202479">
    <property type="component" value="Unassembled WGS sequence"/>
</dbReference>
<dbReference type="InterPro" id="IPR050883">
    <property type="entry name" value="PNGase"/>
</dbReference>
<dbReference type="PANTHER" id="PTHR12143:SF38">
    <property type="entry name" value="ALPHA-1,2-MANNOSIDASE FAMILY PROTEIN (AFU_ORTHOLOGUE AFUA_5G10520)"/>
    <property type="match status" value="1"/>
</dbReference>
<reference evidence="2" key="1">
    <citation type="journal article" date="2022" name="DNA Res.">
        <title>Genome analysis of five recently described species of the CUG-Ser clade uncovers Candida theae as a new hybrid lineage with pathogenic potential in the Candida parapsilosis species complex.</title>
        <authorList>
            <person name="Mixao V."/>
            <person name="Del Olmo V."/>
            <person name="Hegedusova E."/>
            <person name="Saus E."/>
            <person name="Pryszcz L."/>
            <person name="Cillingova A."/>
            <person name="Nosek J."/>
            <person name="Gabaldon T."/>
        </authorList>
    </citation>
    <scope>NUCLEOTIDE SEQUENCE</scope>
    <source>
        <strain evidence="2">CBS 10844</strain>
    </source>
</reference>